<proteinExistence type="predicted"/>
<keyword evidence="3" id="KW-1185">Reference proteome</keyword>
<gene>
    <name evidence="2" type="ORF">M408DRAFT_269627</name>
</gene>
<evidence type="ECO:0000313" key="2">
    <source>
        <dbReference type="EMBL" id="KIM30734.1"/>
    </source>
</evidence>
<reference evidence="2 3" key="1">
    <citation type="submission" date="2014-04" db="EMBL/GenBank/DDBJ databases">
        <authorList>
            <consortium name="DOE Joint Genome Institute"/>
            <person name="Kuo A."/>
            <person name="Zuccaro A."/>
            <person name="Kohler A."/>
            <person name="Nagy L.G."/>
            <person name="Floudas D."/>
            <person name="Copeland A."/>
            <person name="Barry K.W."/>
            <person name="Cichocki N."/>
            <person name="Veneault-Fourrey C."/>
            <person name="LaButti K."/>
            <person name="Lindquist E.A."/>
            <person name="Lipzen A."/>
            <person name="Lundell T."/>
            <person name="Morin E."/>
            <person name="Murat C."/>
            <person name="Sun H."/>
            <person name="Tunlid A."/>
            <person name="Henrissat B."/>
            <person name="Grigoriev I.V."/>
            <person name="Hibbett D.S."/>
            <person name="Martin F."/>
            <person name="Nordberg H.P."/>
            <person name="Cantor M.N."/>
            <person name="Hua S.X."/>
        </authorList>
    </citation>
    <scope>NUCLEOTIDE SEQUENCE [LARGE SCALE GENOMIC DNA]</scope>
    <source>
        <strain evidence="2 3">MAFF 305830</strain>
    </source>
</reference>
<dbReference type="STRING" id="933852.A0A0C3BF30"/>
<accession>A0A0C3BF30</accession>
<evidence type="ECO:0000256" key="1">
    <source>
        <dbReference type="SAM" id="MobiDB-lite"/>
    </source>
</evidence>
<dbReference type="Proteomes" id="UP000054097">
    <property type="component" value="Unassembled WGS sequence"/>
</dbReference>
<name>A0A0C3BF30_SERVB</name>
<dbReference type="OrthoDB" id="3228489at2759"/>
<evidence type="ECO:0000313" key="3">
    <source>
        <dbReference type="Proteomes" id="UP000054097"/>
    </source>
</evidence>
<protein>
    <submittedName>
        <fullName evidence="2">Uncharacterized protein</fullName>
    </submittedName>
</protein>
<dbReference type="AlphaFoldDB" id="A0A0C3BF30"/>
<feature type="region of interest" description="Disordered" evidence="1">
    <location>
        <begin position="1"/>
        <end position="30"/>
    </location>
</feature>
<reference evidence="3" key="2">
    <citation type="submission" date="2015-01" db="EMBL/GenBank/DDBJ databases">
        <title>Evolutionary Origins and Diversification of the Mycorrhizal Mutualists.</title>
        <authorList>
            <consortium name="DOE Joint Genome Institute"/>
            <consortium name="Mycorrhizal Genomics Consortium"/>
            <person name="Kohler A."/>
            <person name="Kuo A."/>
            <person name="Nagy L.G."/>
            <person name="Floudas D."/>
            <person name="Copeland A."/>
            <person name="Barry K.W."/>
            <person name="Cichocki N."/>
            <person name="Veneault-Fourrey C."/>
            <person name="LaButti K."/>
            <person name="Lindquist E.A."/>
            <person name="Lipzen A."/>
            <person name="Lundell T."/>
            <person name="Morin E."/>
            <person name="Murat C."/>
            <person name="Riley R."/>
            <person name="Ohm R."/>
            <person name="Sun H."/>
            <person name="Tunlid A."/>
            <person name="Henrissat B."/>
            <person name="Grigoriev I.V."/>
            <person name="Hibbett D.S."/>
            <person name="Martin F."/>
        </authorList>
    </citation>
    <scope>NUCLEOTIDE SEQUENCE [LARGE SCALE GENOMIC DNA]</scope>
    <source>
        <strain evidence="3">MAFF 305830</strain>
    </source>
</reference>
<dbReference type="HOGENOM" id="CLU_2484732_0_0_1"/>
<sequence>MKGAHELEPASSPVVPTRKRKREEQEIDIADKPPVDFFGRLVAPKTGPQGGGTNHGREGPAFKVSYKYNEGMSAAVRKPVKISALLV</sequence>
<dbReference type="EMBL" id="KN824283">
    <property type="protein sequence ID" value="KIM30734.1"/>
    <property type="molecule type" value="Genomic_DNA"/>
</dbReference>
<organism evidence="2 3">
    <name type="scientific">Serendipita vermifera MAFF 305830</name>
    <dbReference type="NCBI Taxonomy" id="933852"/>
    <lineage>
        <taxon>Eukaryota</taxon>
        <taxon>Fungi</taxon>
        <taxon>Dikarya</taxon>
        <taxon>Basidiomycota</taxon>
        <taxon>Agaricomycotina</taxon>
        <taxon>Agaricomycetes</taxon>
        <taxon>Sebacinales</taxon>
        <taxon>Serendipitaceae</taxon>
        <taxon>Serendipita</taxon>
    </lineage>
</organism>